<accession>A0A8I0K1L6</accession>
<evidence type="ECO:0000259" key="10">
    <source>
        <dbReference type="Pfam" id="PF04389"/>
    </source>
</evidence>
<gene>
    <name evidence="11" type="ORF">IBG24_01690</name>
</gene>
<dbReference type="AlphaFoldDB" id="A0A8I0K1L6"/>
<evidence type="ECO:0000256" key="1">
    <source>
        <dbReference type="ARBA" id="ARBA00005957"/>
    </source>
</evidence>
<dbReference type="PANTHER" id="PTHR12147:SF26">
    <property type="entry name" value="PEPTIDASE M28 DOMAIN-CONTAINING PROTEIN"/>
    <property type="match status" value="1"/>
</dbReference>
<keyword evidence="5 8" id="KW-0732">Signal</keyword>
<evidence type="ECO:0000256" key="5">
    <source>
        <dbReference type="ARBA" id="ARBA00022729"/>
    </source>
</evidence>
<dbReference type="InterPro" id="IPR041756">
    <property type="entry name" value="M28_SGAP-like"/>
</dbReference>
<dbReference type="SUPFAM" id="SSF52025">
    <property type="entry name" value="PA domain"/>
    <property type="match status" value="1"/>
</dbReference>
<dbReference type="Pfam" id="PF02225">
    <property type="entry name" value="PA"/>
    <property type="match status" value="1"/>
</dbReference>
<feature type="signal peptide" evidence="8">
    <location>
        <begin position="1"/>
        <end position="25"/>
    </location>
</feature>
<evidence type="ECO:0000256" key="8">
    <source>
        <dbReference type="SAM" id="SignalP"/>
    </source>
</evidence>
<evidence type="ECO:0000256" key="3">
    <source>
        <dbReference type="ARBA" id="ARBA00022670"/>
    </source>
</evidence>
<dbReference type="Proteomes" id="UP000620591">
    <property type="component" value="Unassembled WGS sequence"/>
</dbReference>
<evidence type="ECO:0000256" key="6">
    <source>
        <dbReference type="ARBA" id="ARBA00022801"/>
    </source>
</evidence>
<dbReference type="InterPro" id="IPR045175">
    <property type="entry name" value="M28_fam"/>
</dbReference>
<comment type="caution">
    <text evidence="11">The sequence shown here is derived from an EMBL/GenBank/DDBJ whole genome shotgun (WGS) entry which is preliminary data.</text>
</comment>
<feature type="domain" description="PA" evidence="9">
    <location>
        <begin position="129"/>
        <end position="229"/>
    </location>
</feature>
<evidence type="ECO:0000259" key="9">
    <source>
        <dbReference type="Pfam" id="PF02225"/>
    </source>
</evidence>
<dbReference type="Gene3D" id="3.50.30.30">
    <property type="match status" value="1"/>
</dbReference>
<keyword evidence="4" id="KW-0479">Metal-binding</keyword>
<keyword evidence="6 11" id="KW-0378">Hydrolase</keyword>
<dbReference type="EMBL" id="JACTVM010000001">
    <property type="protein sequence ID" value="MBC9225024.1"/>
    <property type="molecule type" value="Genomic_DNA"/>
</dbReference>
<name>A0A8I0K1L6_9ACTN</name>
<comment type="similarity">
    <text evidence="1">Belongs to the peptidase M28 family. M28A subfamily.</text>
</comment>
<proteinExistence type="inferred from homology"/>
<dbReference type="CDD" id="cd03876">
    <property type="entry name" value="M28_SGAP_like"/>
    <property type="match status" value="1"/>
</dbReference>
<dbReference type="GO" id="GO:0008235">
    <property type="term" value="F:metalloexopeptidase activity"/>
    <property type="evidence" value="ECO:0007669"/>
    <property type="project" value="InterPro"/>
</dbReference>
<dbReference type="RefSeq" id="WP_187768396.1">
    <property type="nucleotide sequence ID" value="NZ_JACTVM010000001.1"/>
</dbReference>
<dbReference type="InterPro" id="IPR046450">
    <property type="entry name" value="PA_dom_sf"/>
</dbReference>
<evidence type="ECO:0000313" key="11">
    <source>
        <dbReference type="EMBL" id="MBC9225024.1"/>
    </source>
</evidence>
<evidence type="ECO:0000256" key="4">
    <source>
        <dbReference type="ARBA" id="ARBA00022723"/>
    </source>
</evidence>
<sequence length="520" mass="53639">MKKAVIAVSTAVLTAGLVTASPAEAKPGPAAPKGQTTKLTEAVTVNGILKHLRQFQSIANANGGNRASGLPGYEASVNYVTRELERSGYDVTKQAFTFPFFQELSPTVLTSGGATIENSIFTYSGSGSVTGPIVPTNDVQVPPGAEAGSSNSGCEAADFDAAPAEPAIALVQRGTCEFAVKVQNAVAAGYDAVIVFNEGQPGRTDIIAGTLGVPQDVPVTGVTYEQGAAFVAAGTPTGTLTTEVEADLDRTTWNVIADLPKSKLKKIKNDDQVVVVGSHLDSVTEGPGINDNGSGSAGTLEIAKQLSKTGLDKKLQRPVRFAFWGAEELGLLGSEHYVASLDSDELSEIYANLNFDMIGSPNYARFVYDGDGSDGEAGPAGSGEIEKIFTDYFDSKRLASEPTAFDGRSDYGPFIAVGIPAGGLFSGAEGVKTPEQVELYGGTAGVAYDPCYHQACDDTTNISVKALNELGDAAAFAVASLGLSKSGLYPDGSRKAAKKITGKALAKAHGKAHGHAGAAR</sequence>
<feature type="chain" id="PRO_5034211309" evidence="8">
    <location>
        <begin position="26"/>
        <end position="520"/>
    </location>
</feature>
<reference evidence="11" key="1">
    <citation type="submission" date="2020-09" db="EMBL/GenBank/DDBJ databases">
        <title>Novel species in genus Aeromicrobium.</title>
        <authorList>
            <person name="Zhang G."/>
        </authorList>
    </citation>
    <scope>NUCLEOTIDE SEQUENCE</scope>
    <source>
        <strain evidence="11">Zg-636</strain>
    </source>
</reference>
<dbReference type="Gene3D" id="3.40.630.10">
    <property type="entry name" value="Zn peptidases"/>
    <property type="match status" value="1"/>
</dbReference>
<dbReference type="PANTHER" id="PTHR12147">
    <property type="entry name" value="METALLOPEPTIDASE M28 FAMILY MEMBER"/>
    <property type="match status" value="1"/>
</dbReference>
<organism evidence="11 12">
    <name type="scientific">Aeromicrobium senzhongii</name>
    <dbReference type="NCBI Taxonomy" id="2663859"/>
    <lineage>
        <taxon>Bacteria</taxon>
        <taxon>Bacillati</taxon>
        <taxon>Actinomycetota</taxon>
        <taxon>Actinomycetes</taxon>
        <taxon>Propionibacteriales</taxon>
        <taxon>Nocardioidaceae</taxon>
        <taxon>Aeromicrobium</taxon>
    </lineage>
</organism>
<dbReference type="InterPro" id="IPR003137">
    <property type="entry name" value="PA_domain"/>
</dbReference>
<protein>
    <submittedName>
        <fullName evidence="11">M20/M25/M40 family metallo-hydrolase</fullName>
    </submittedName>
</protein>
<dbReference type="SUPFAM" id="SSF53187">
    <property type="entry name" value="Zn-dependent exopeptidases"/>
    <property type="match status" value="1"/>
</dbReference>
<dbReference type="Pfam" id="PF04389">
    <property type="entry name" value="Peptidase_M28"/>
    <property type="match status" value="1"/>
</dbReference>
<dbReference type="InterPro" id="IPR007484">
    <property type="entry name" value="Peptidase_M28"/>
</dbReference>
<keyword evidence="2" id="KW-0031">Aminopeptidase</keyword>
<keyword evidence="7" id="KW-0862">Zinc</keyword>
<keyword evidence="3" id="KW-0645">Protease</keyword>
<evidence type="ECO:0000256" key="2">
    <source>
        <dbReference type="ARBA" id="ARBA00022438"/>
    </source>
</evidence>
<evidence type="ECO:0000313" key="12">
    <source>
        <dbReference type="Proteomes" id="UP000620591"/>
    </source>
</evidence>
<dbReference type="GO" id="GO:0006508">
    <property type="term" value="P:proteolysis"/>
    <property type="evidence" value="ECO:0007669"/>
    <property type="project" value="UniProtKB-KW"/>
</dbReference>
<dbReference type="GO" id="GO:0046872">
    <property type="term" value="F:metal ion binding"/>
    <property type="evidence" value="ECO:0007669"/>
    <property type="project" value="UniProtKB-KW"/>
</dbReference>
<feature type="domain" description="Peptidase M28" evidence="10">
    <location>
        <begin position="254"/>
        <end position="475"/>
    </location>
</feature>
<evidence type="ECO:0000256" key="7">
    <source>
        <dbReference type="ARBA" id="ARBA00022833"/>
    </source>
</evidence>
<dbReference type="GO" id="GO:0004177">
    <property type="term" value="F:aminopeptidase activity"/>
    <property type="evidence" value="ECO:0007669"/>
    <property type="project" value="UniProtKB-KW"/>
</dbReference>